<protein>
    <submittedName>
        <fullName evidence="1">Uncharacterized protein</fullName>
    </submittedName>
</protein>
<evidence type="ECO:0000313" key="2">
    <source>
        <dbReference type="Proteomes" id="UP000245764"/>
    </source>
</evidence>
<organism evidence="1 2">
    <name type="scientific">Zymoseptoria tritici ST99CH_1E4</name>
    <dbReference type="NCBI Taxonomy" id="1276532"/>
    <lineage>
        <taxon>Eukaryota</taxon>
        <taxon>Fungi</taxon>
        <taxon>Dikarya</taxon>
        <taxon>Ascomycota</taxon>
        <taxon>Pezizomycotina</taxon>
        <taxon>Dothideomycetes</taxon>
        <taxon>Dothideomycetidae</taxon>
        <taxon>Mycosphaerellales</taxon>
        <taxon>Mycosphaerellaceae</taxon>
        <taxon>Zymoseptoria</taxon>
    </lineage>
</organism>
<evidence type="ECO:0000313" key="1">
    <source>
        <dbReference type="EMBL" id="SMR50713.1"/>
    </source>
</evidence>
<dbReference type="Proteomes" id="UP000245764">
    <property type="component" value="Chromosome 4"/>
</dbReference>
<sequence>MPTPNYLPAVADPVLLSAWLFIKLKPWGSAHRWADPDPLRLATTPLRAFSKPSVDILELRALVFRTLRKALTTPNTLDRDPYFPDALIMLVLFTCQTEGWAAAIPHGEPLLWLAERYLKGIGSRECYKSTIAGDAFGTVLSRYVKNKLSSI</sequence>
<reference evidence="2" key="1">
    <citation type="submission" date="2017-05" db="EMBL/GenBank/DDBJ databases">
        <authorList>
            <person name="Song R."/>
            <person name="Chenine A.L."/>
            <person name="Ruprecht R.M."/>
        </authorList>
    </citation>
    <scope>NUCLEOTIDE SEQUENCE [LARGE SCALE GENOMIC DNA]</scope>
</reference>
<name>A0A2H1GAY7_ZYMTR</name>
<dbReference type="AlphaFoldDB" id="A0A2H1GAY7"/>
<gene>
    <name evidence="1" type="ORF">ZT1E4_G4931</name>
</gene>
<dbReference type="EMBL" id="LT854256">
    <property type="protein sequence ID" value="SMR50713.1"/>
    <property type="molecule type" value="Genomic_DNA"/>
</dbReference>
<accession>A0A2H1GAY7</accession>
<proteinExistence type="predicted"/>